<dbReference type="PANTHER" id="PTHR30569:SF0">
    <property type="entry name" value="CYTOSINE PERMEASE"/>
    <property type="match status" value="1"/>
</dbReference>
<keyword evidence="4 6" id="KW-1133">Transmembrane helix</keyword>
<evidence type="ECO:0000256" key="5">
    <source>
        <dbReference type="ARBA" id="ARBA00023136"/>
    </source>
</evidence>
<reference evidence="7 8" key="1">
    <citation type="submission" date="2024-08" db="EMBL/GenBank/DDBJ databases">
        <title>Two novel Cytobacillus novel species.</title>
        <authorList>
            <person name="Liu G."/>
        </authorList>
    </citation>
    <scope>NUCLEOTIDE SEQUENCE [LARGE SCALE GENOMIC DNA]</scope>
    <source>
        <strain evidence="7 8">FJAT-54145</strain>
    </source>
</reference>
<comment type="caution">
    <text evidence="7">The sequence shown here is derived from an EMBL/GenBank/DDBJ whole genome shotgun (WGS) entry which is preliminary data.</text>
</comment>
<feature type="transmembrane region" description="Helical" evidence="6">
    <location>
        <begin position="246"/>
        <end position="267"/>
    </location>
</feature>
<dbReference type="InterPro" id="IPR001248">
    <property type="entry name" value="Pur-cyt_permease"/>
</dbReference>
<feature type="transmembrane region" description="Helical" evidence="6">
    <location>
        <begin position="176"/>
        <end position="193"/>
    </location>
</feature>
<feature type="transmembrane region" description="Helical" evidence="6">
    <location>
        <begin position="62"/>
        <end position="85"/>
    </location>
</feature>
<comment type="subcellular location">
    <subcellularLocation>
        <location evidence="1">Membrane</location>
        <topology evidence="1">Multi-pass membrane protein</topology>
    </subcellularLocation>
</comment>
<gene>
    <name evidence="7" type="ORF">ACFYKX_26935</name>
</gene>
<sequence length="443" mass="48557">MQTAKIQTAQVPRIEKHGLESVPIELKTTKWYEYFILQMSFSVNSGNFLVPALAVINGGLSFFSAVLSTLLGAAIAFLFVSYLTYPGSKNGIPAQYAIRSMLGTIPARYISSPIRSITSLYWFAVQTIGGTIVLIELGKKVFSVTIPFLPVAIFLAILMSVLALFGFDTVKKATKYFMPLLILGQLVLFYLFIRETANSEVNLPIFSLEGDISTYFFYSSLAFVQYVSGVSASADMARYSKSSSGAFWGLYAGNTFGFFLTALLGALSATLLGEWNPFVAASSLSSSLIILILIFICAMVSMISINLSNAYTGGFSLLNTFQTLGRVKSATLFGIVAVTLSCFPTIVNQAQSYISLLGTLIIPISAVIVSDFLYIKKGALTEEHLKSLFLNEQSVNTKAVISILFGAILYSFLPDQWSPGFITFVVTIFLYYFVYIFQQKKVE</sequence>
<dbReference type="Pfam" id="PF02133">
    <property type="entry name" value="Transp_cyt_pur"/>
    <property type="match status" value="1"/>
</dbReference>
<accession>A0ABW6KIW8</accession>
<evidence type="ECO:0000313" key="8">
    <source>
        <dbReference type="Proteomes" id="UP001601059"/>
    </source>
</evidence>
<evidence type="ECO:0000256" key="1">
    <source>
        <dbReference type="ARBA" id="ARBA00004141"/>
    </source>
</evidence>
<dbReference type="EMBL" id="JBIACK010000028">
    <property type="protein sequence ID" value="MFE8704204.1"/>
    <property type="molecule type" value="Genomic_DNA"/>
</dbReference>
<feature type="transmembrane region" description="Helical" evidence="6">
    <location>
        <begin position="117"/>
        <end position="135"/>
    </location>
</feature>
<feature type="transmembrane region" description="Helical" evidence="6">
    <location>
        <begin position="213"/>
        <end position="234"/>
    </location>
</feature>
<feature type="transmembrane region" description="Helical" evidence="6">
    <location>
        <begin position="34"/>
        <end position="56"/>
    </location>
</feature>
<proteinExistence type="inferred from homology"/>
<organism evidence="7 8">
    <name type="scientific">Cytobacillus spartinae</name>
    <dbReference type="NCBI Taxonomy" id="3299023"/>
    <lineage>
        <taxon>Bacteria</taxon>
        <taxon>Bacillati</taxon>
        <taxon>Bacillota</taxon>
        <taxon>Bacilli</taxon>
        <taxon>Bacillales</taxon>
        <taxon>Bacillaceae</taxon>
        <taxon>Cytobacillus</taxon>
    </lineage>
</organism>
<feature type="transmembrane region" description="Helical" evidence="6">
    <location>
        <begin position="353"/>
        <end position="374"/>
    </location>
</feature>
<feature type="transmembrane region" description="Helical" evidence="6">
    <location>
        <begin position="141"/>
        <end position="164"/>
    </location>
</feature>
<protein>
    <submittedName>
        <fullName evidence="7">Purine-cytosine permease family protein</fullName>
    </submittedName>
</protein>
<name>A0ABW6KIW8_9BACI</name>
<feature type="transmembrane region" description="Helical" evidence="6">
    <location>
        <begin position="329"/>
        <end position="347"/>
    </location>
</feature>
<feature type="transmembrane region" description="Helical" evidence="6">
    <location>
        <begin position="419"/>
        <end position="437"/>
    </location>
</feature>
<keyword evidence="3 6" id="KW-0812">Transmembrane</keyword>
<dbReference type="Gene3D" id="1.10.4160.10">
    <property type="entry name" value="Hydantoin permease"/>
    <property type="match status" value="1"/>
</dbReference>
<comment type="similarity">
    <text evidence="2">Belongs to the purine-cytosine permease (2.A.39) family.</text>
</comment>
<evidence type="ECO:0000256" key="2">
    <source>
        <dbReference type="ARBA" id="ARBA00008974"/>
    </source>
</evidence>
<evidence type="ECO:0000256" key="6">
    <source>
        <dbReference type="SAM" id="Phobius"/>
    </source>
</evidence>
<keyword evidence="8" id="KW-1185">Reference proteome</keyword>
<evidence type="ECO:0000256" key="3">
    <source>
        <dbReference type="ARBA" id="ARBA00022692"/>
    </source>
</evidence>
<dbReference type="PANTHER" id="PTHR30569">
    <property type="entry name" value="CYTOSINE TRANSPORTER CODB"/>
    <property type="match status" value="1"/>
</dbReference>
<dbReference type="Proteomes" id="UP001601059">
    <property type="component" value="Unassembled WGS sequence"/>
</dbReference>
<dbReference type="RefSeq" id="WP_389365380.1">
    <property type="nucleotide sequence ID" value="NZ_JBIACK010000028.1"/>
</dbReference>
<feature type="transmembrane region" description="Helical" evidence="6">
    <location>
        <begin position="287"/>
        <end position="308"/>
    </location>
</feature>
<feature type="transmembrane region" description="Helical" evidence="6">
    <location>
        <begin position="395"/>
        <end position="413"/>
    </location>
</feature>
<keyword evidence="5 6" id="KW-0472">Membrane</keyword>
<evidence type="ECO:0000313" key="7">
    <source>
        <dbReference type="EMBL" id="MFE8704204.1"/>
    </source>
</evidence>
<evidence type="ECO:0000256" key="4">
    <source>
        <dbReference type="ARBA" id="ARBA00022989"/>
    </source>
</evidence>
<dbReference type="InterPro" id="IPR030191">
    <property type="entry name" value="CodB"/>
</dbReference>